<evidence type="ECO:0000256" key="1">
    <source>
        <dbReference type="ARBA" id="ARBA00001966"/>
    </source>
</evidence>
<comment type="caution">
    <text evidence="7">The sequence shown here is derived from an EMBL/GenBank/DDBJ whole genome shotgun (WGS) entry which is preliminary data.</text>
</comment>
<dbReference type="GO" id="GO:0051536">
    <property type="term" value="F:iron-sulfur cluster binding"/>
    <property type="evidence" value="ECO:0007669"/>
    <property type="project" value="UniProtKB-KW"/>
</dbReference>
<dbReference type="Proteomes" id="UP000233491">
    <property type="component" value="Unassembled WGS sequence"/>
</dbReference>
<evidence type="ECO:0000313" key="8">
    <source>
        <dbReference type="Proteomes" id="UP000233491"/>
    </source>
</evidence>
<accession>A0A1I4W6U1</accession>
<dbReference type="CDD" id="cd01335">
    <property type="entry name" value="Radical_SAM"/>
    <property type="match status" value="1"/>
</dbReference>
<dbReference type="PANTHER" id="PTHR11228">
    <property type="entry name" value="RADICAL SAM DOMAIN PROTEIN"/>
    <property type="match status" value="1"/>
</dbReference>
<dbReference type="PANTHER" id="PTHR11228:SF7">
    <property type="entry name" value="PQQA PEPTIDE CYCLASE"/>
    <property type="match status" value="1"/>
</dbReference>
<name>A0A1I4W6U1_9HYPH</name>
<dbReference type="EMBL" id="PJNW01000015">
    <property type="protein sequence ID" value="PKR87891.1"/>
    <property type="molecule type" value="Genomic_DNA"/>
</dbReference>
<keyword evidence="8" id="KW-1185">Reference proteome</keyword>
<evidence type="ECO:0000256" key="5">
    <source>
        <dbReference type="ARBA" id="ARBA00023014"/>
    </source>
</evidence>
<keyword evidence="5" id="KW-0411">Iron-sulfur</keyword>
<evidence type="ECO:0000256" key="3">
    <source>
        <dbReference type="ARBA" id="ARBA00022723"/>
    </source>
</evidence>
<keyword evidence="2" id="KW-0949">S-adenosyl-L-methionine</keyword>
<reference evidence="7 8" key="1">
    <citation type="submission" date="2017-12" db="EMBL/GenBank/DDBJ databases">
        <title>Anaerobic carbon monoxide metabolism by Pleomorphomonas carboxyditropha sp. nov., a new mesophilic hydrogenogenic carboxidotroph.</title>
        <authorList>
            <person name="Esquivel-Elizondo S."/>
            <person name="Krajmalnik-Brown R."/>
        </authorList>
    </citation>
    <scope>NUCLEOTIDE SEQUENCE [LARGE SCALE GENOMIC DNA]</scope>
    <source>
        <strain evidence="7 8">R5-392</strain>
    </source>
</reference>
<dbReference type="InterPro" id="IPR013785">
    <property type="entry name" value="Aldolase_TIM"/>
</dbReference>
<dbReference type="RefSeq" id="WP_101290630.1">
    <property type="nucleotide sequence ID" value="NZ_FOUQ01000015.1"/>
</dbReference>
<dbReference type="SFLD" id="SFLDS00029">
    <property type="entry name" value="Radical_SAM"/>
    <property type="match status" value="1"/>
</dbReference>
<dbReference type="SFLD" id="SFLDG01067">
    <property type="entry name" value="SPASM/twitch_domain_containing"/>
    <property type="match status" value="1"/>
</dbReference>
<feature type="domain" description="Radical SAM core" evidence="6">
    <location>
        <begin position="87"/>
        <end position="293"/>
    </location>
</feature>
<dbReference type="OrthoDB" id="9782387at2"/>
<dbReference type="Gene3D" id="3.20.20.70">
    <property type="entry name" value="Aldolase class I"/>
    <property type="match status" value="1"/>
</dbReference>
<comment type="cofactor">
    <cofactor evidence="1">
        <name>[4Fe-4S] cluster</name>
        <dbReference type="ChEBI" id="CHEBI:49883"/>
    </cofactor>
</comment>
<dbReference type="SUPFAM" id="SSF102114">
    <property type="entry name" value="Radical SAM enzymes"/>
    <property type="match status" value="1"/>
</dbReference>
<dbReference type="GO" id="GO:0046872">
    <property type="term" value="F:metal ion binding"/>
    <property type="evidence" value="ECO:0007669"/>
    <property type="project" value="UniProtKB-KW"/>
</dbReference>
<keyword evidence="4" id="KW-0408">Iron</keyword>
<evidence type="ECO:0000313" key="7">
    <source>
        <dbReference type="EMBL" id="PKR87891.1"/>
    </source>
</evidence>
<dbReference type="InterPro" id="IPR058240">
    <property type="entry name" value="rSAM_sf"/>
</dbReference>
<sequence length="416" mass="46253">MSFYRLDQQVHLILGAVSHCLFHGGSGAVYHINNDTLRLLQRLAGQGDDGLAADETGLIEQLGVAGLLRAVDEPCSLDSLETSPLGDRRVDFAWIEVTQRCNMRCLHCYEGSCPTSGDDMAEEDLRLAMRRLGDYGIRNVQFIGGEPLLLGSRLTAWIREYRDRLDAVEVFTNATLLKEPLVREFKALGVSVALSLHSGDEAQHDRMTRTRGSFRRTTRAIELLRAHGVKYRTCGVEIAGIDAGRSDAYAVDKRDLVRLTGRADLTLYDDAMLRRKLITQDNFRRTQSLTDVRAKSKGHNCFARSIYIDCHLEVFPCVMERRFSHGNLRSSALADILDPGIRHLTKDRVESCAACEYRYFCFDCRPDACGAGRFAKPWYCTYAPETGTWTAPDAFIATLKATPAKLGAGFPAGAAS</sequence>
<evidence type="ECO:0000256" key="2">
    <source>
        <dbReference type="ARBA" id="ARBA00022691"/>
    </source>
</evidence>
<keyword evidence="3" id="KW-0479">Metal-binding</keyword>
<evidence type="ECO:0000256" key="4">
    <source>
        <dbReference type="ARBA" id="ARBA00023004"/>
    </source>
</evidence>
<dbReference type="GO" id="GO:0003824">
    <property type="term" value="F:catalytic activity"/>
    <property type="evidence" value="ECO:0007669"/>
    <property type="project" value="InterPro"/>
</dbReference>
<evidence type="ECO:0000259" key="6">
    <source>
        <dbReference type="PROSITE" id="PS51918"/>
    </source>
</evidence>
<dbReference type="Pfam" id="PF04055">
    <property type="entry name" value="Radical_SAM"/>
    <property type="match status" value="1"/>
</dbReference>
<dbReference type="SFLD" id="SFLDG01386">
    <property type="entry name" value="main_SPASM_domain-containing"/>
    <property type="match status" value="1"/>
</dbReference>
<dbReference type="InterPro" id="IPR050377">
    <property type="entry name" value="Radical_SAM_PqqE_MftC-like"/>
</dbReference>
<organism evidence="7 8">
    <name type="scientific">Pleomorphomonas diazotrophica</name>
    <dbReference type="NCBI Taxonomy" id="1166257"/>
    <lineage>
        <taxon>Bacteria</taxon>
        <taxon>Pseudomonadati</taxon>
        <taxon>Pseudomonadota</taxon>
        <taxon>Alphaproteobacteria</taxon>
        <taxon>Hyphomicrobiales</taxon>
        <taxon>Pleomorphomonadaceae</taxon>
        <taxon>Pleomorphomonas</taxon>
    </lineage>
</organism>
<dbReference type="PROSITE" id="PS51918">
    <property type="entry name" value="RADICAL_SAM"/>
    <property type="match status" value="1"/>
</dbReference>
<gene>
    <name evidence="7" type="ORF">CXZ10_17350</name>
</gene>
<proteinExistence type="predicted"/>
<protein>
    <recommendedName>
        <fullName evidence="6">Radical SAM core domain-containing protein</fullName>
    </recommendedName>
</protein>
<dbReference type="AlphaFoldDB" id="A0A1I4W6U1"/>
<dbReference type="InterPro" id="IPR007197">
    <property type="entry name" value="rSAM"/>
</dbReference>